<accession>A0A418JHM7</accession>
<comment type="caution">
    <text evidence="2">The sequence shown here is derived from an EMBL/GenBank/DDBJ whole genome shotgun (WGS) entry which is preliminary data.</text>
</comment>
<organism evidence="2 3">
    <name type="scientific">Staphylococcus hyicus</name>
    <dbReference type="NCBI Taxonomy" id="1284"/>
    <lineage>
        <taxon>Bacteria</taxon>
        <taxon>Bacillati</taxon>
        <taxon>Bacillota</taxon>
        <taxon>Bacilli</taxon>
        <taxon>Bacillales</taxon>
        <taxon>Staphylococcaceae</taxon>
        <taxon>Staphylococcus</taxon>
    </lineage>
</organism>
<dbReference type="AlphaFoldDB" id="A0A418JHM7"/>
<dbReference type="Gene3D" id="1.10.530.10">
    <property type="match status" value="1"/>
</dbReference>
<reference evidence="2 3" key="1">
    <citation type="journal article" date="2016" name="Front. Microbiol.">
        <title>Comprehensive Phylogenetic Analysis of Bovine Non-aureus Staphylococci Species Based on Whole-Genome Sequencing.</title>
        <authorList>
            <person name="Naushad S."/>
            <person name="Barkema H.W."/>
            <person name="Luby C."/>
            <person name="Condas L.A."/>
            <person name="Nobrega D.B."/>
            <person name="Carson D.A."/>
            <person name="De Buck J."/>
        </authorList>
    </citation>
    <scope>NUCLEOTIDE SEQUENCE [LARGE SCALE GENOMIC DNA]</scope>
    <source>
        <strain evidence="2 3">SNUC 5959</strain>
    </source>
</reference>
<gene>
    <name evidence="2" type="ORF">BUZ57_08970</name>
</gene>
<protein>
    <submittedName>
        <fullName evidence="2">Autolysin</fullName>
    </submittedName>
</protein>
<dbReference type="Proteomes" id="UP000285625">
    <property type="component" value="Unassembled WGS sequence"/>
</dbReference>
<dbReference type="EMBL" id="QXVO01000027">
    <property type="protein sequence ID" value="RIO44738.1"/>
    <property type="molecule type" value="Genomic_DNA"/>
</dbReference>
<dbReference type="STRING" id="1284.SHYC_02900"/>
<evidence type="ECO:0000256" key="1">
    <source>
        <dbReference type="ARBA" id="ARBA00006088"/>
    </source>
</evidence>
<sequence length="260" mass="30117">MKSWIKKHPSRVCIIVILVIFILLLFINETHLFTNDKTVTFDEAVQRQTTQGVLHTTSRDNQFVEASEREVKEAMRVKLRDSDLKYMDISEPVQLSKDEVNRMLQGKGVLENQGEAFLEAQKETDVNVIYLVSHALIETGNGHSELAHGIKHHKQRYYNFFGIGAFDSNAVETGKSYAVQEKWTSPQRAIKGGAHFVREQYFKNGQISLYQMKWHPQNPGTNQYASDIEWPDKIAAKMQHFYDEYGIKKDDVRRDFYLKG</sequence>
<name>A0A418JHM7_STAHY</name>
<dbReference type="RefSeq" id="WP_119635654.1">
    <property type="nucleotide sequence ID" value="NZ_CP170218.1"/>
</dbReference>
<dbReference type="GO" id="GO:0004040">
    <property type="term" value="F:amidase activity"/>
    <property type="evidence" value="ECO:0007669"/>
    <property type="project" value="InterPro"/>
</dbReference>
<proteinExistence type="inferred from homology"/>
<dbReference type="InterPro" id="IPR002901">
    <property type="entry name" value="MGlyc_endo_b_GlcNAc-like_dom"/>
</dbReference>
<comment type="similarity">
    <text evidence="1">In the N-terminal section; belongs to the N-acetylmuramoyl-L-alanine amidase 2 family.</text>
</comment>
<evidence type="ECO:0000313" key="3">
    <source>
        <dbReference type="Proteomes" id="UP000285625"/>
    </source>
</evidence>
<dbReference type="Pfam" id="PF01832">
    <property type="entry name" value="Glucosaminidase"/>
    <property type="match status" value="1"/>
</dbReference>
<evidence type="ECO:0000313" key="2">
    <source>
        <dbReference type="EMBL" id="RIO44738.1"/>
    </source>
</evidence>
<dbReference type="SMART" id="SM00047">
    <property type="entry name" value="LYZ2"/>
    <property type="match status" value="1"/>
</dbReference>